<dbReference type="FunFam" id="1.25.40.10:FF:000031">
    <property type="entry name" value="Pentatricopeptide repeat-containing protein mitochondrial"/>
    <property type="match status" value="4"/>
</dbReference>
<comment type="caution">
    <text evidence="3">The sequence shown here is derived from an EMBL/GenBank/DDBJ whole genome shotgun (WGS) entry which is preliminary data.</text>
</comment>
<accession>A0A9D4V3R6</accession>
<dbReference type="Pfam" id="PF13812">
    <property type="entry name" value="PPR_3"/>
    <property type="match status" value="1"/>
</dbReference>
<feature type="repeat" description="PPR" evidence="2">
    <location>
        <begin position="373"/>
        <end position="407"/>
    </location>
</feature>
<dbReference type="Pfam" id="PF01535">
    <property type="entry name" value="PPR"/>
    <property type="match status" value="6"/>
</dbReference>
<dbReference type="PANTHER" id="PTHR47926:SF382">
    <property type="entry name" value="PENTACOTRIPEPTIDE-REPEAT REGION OF PRORP DOMAIN-CONTAINING PROTEIN"/>
    <property type="match status" value="1"/>
</dbReference>
<reference evidence="3" key="1">
    <citation type="submission" date="2021-01" db="EMBL/GenBank/DDBJ databases">
        <title>Adiantum capillus-veneris genome.</title>
        <authorList>
            <person name="Fang Y."/>
            <person name="Liao Q."/>
        </authorList>
    </citation>
    <scope>NUCLEOTIDE SEQUENCE</scope>
    <source>
        <strain evidence="3">H3</strain>
        <tissue evidence="3">Leaf</tissue>
    </source>
</reference>
<evidence type="ECO:0000256" key="2">
    <source>
        <dbReference type="PROSITE-ProRule" id="PRU00708"/>
    </source>
</evidence>
<gene>
    <name evidence="3" type="ORF">GOP47_0006887</name>
</gene>
<name>A0A9D4V3R6_ADICA</name>
<dbReference type="Gene3D" id="1.25.40.10">
    <property type="entry name" value="Tetratricopeptide repeat domain"/>
    <property type="match status" value="6"/>
</dbReference>
<feature type="repeat" description="PPR" evidence="2">
    <location>
        <begin position="679"/>
        <end position="713"/>
    </location>
</feature>
<feature type="repeat" description="PPR" evidence="2">
    <location>
        <begin position="169"/>
        <end position="203"/>
    </location>
</feature>
<evidence type="ECO:0000256" key="1">
    <source>
        <dbReference type="ARBA" id="ARBA00022737"/>
    </source>
</evidence>
<dbReference type="PANTHER" id="PTHR47926">
    <property type="entry name" value="PENTATRICOPEPTIDE REPEAT-CONTAINING PROTEIN"/>
    <property type="match status" value="1"/>
</dbReference>
<feature type="repeat" description="PPR" evidence="2">
    <location>
        <begin position="204"/>
        <end position="238"/>
    </location>
</feature>
<keyword evidence="4" id="KW-1185">Reference proteome</keyword>
<dbReference type="Proteomes" id="UP000886520">
    <property type="component" value="Chromosome 6"/>
</dbReference>
<organism evidence="3 4">
    <name type="scientific">Adiantum capillus-veneris</name>
    <name type="common">Maidenhair fern</name>
    <dbReference type="NCBI Taxonomy" id="13818"/>
    <lineage>
        <taxon>Eukaryota</taxon>
        <taxon>Viridiplantae</taxon>
        <taxon>Streptophyta</taxon>
        <taxon>Embryophyta</taxon>
        <taxon>Tracheophyta</taxon>
        <taxon>Polypodiopsida</taxon>
        <taxon>Polypodiidae</taxon>
        <taxon>Polypodiales</taxon>
        <taxon>Pteridineae</taxon>
        <taxon>Pteridaceae</taxon>
        <taxon>Vittarioideae</taxon>
        <taxon>Adiantum</taxon>
    </lineage>
</organism>
<dbReference type="InterPro" id="IPR002885">
    <property type="entry name" value="PPR_rpt"/>
</dbReference>
<feature type="repeat" description="PPR" evidence="2">
    <location>
        <begin position="475"/>
        <end position="509"/>
    </location>
</feature>
<proteinExistence type="predicted"/>
<dbReference type="EMBL" id="JABFUD020000006">
    <property type="protein sequence ID" value="KAI5079216.1"/>
    <property type="molecule type" value="Genomic_DNA"/>
</dbReference>
<protein>
    <recommendedName>
        <fullName evidence="5">Pentatricopeptide repeat-containing protein</fullName>
    </recommendedName>
</protein>
<sequence>MCLLLCISSASTDQLGHQKTRQDGVLSHGCHWVPERQPFRVLQPPSNPQKVANGYLRVDKTNKQATESHETLPVAQVEEKAQEELWTSSQCIHQNPKEKIEGRISVLGMLKVCEQQKDLHSGSNIHVDLIKSGFLEKDIFVGSALINMYAKCGALAKAHEVFDALPLRNIVSWNALISGYAQHGHGQQALTCFEQLELEGLSPNAVTFSSILKACSNIGAIKEGQKVHCQILRDGLVEKDIIVGTGLVDMYCKCGLLARAESVFHELRSWNVISWNVLILGYAQYGYCEEALSCFELMKARGFCPDSATMVCTLKACTTIGASDKAQEIHSNIVKEGIEGRDIVATHALINMYAKCGYLTKAEHLFQDLPVWDLPSCTALISGYAQHDHGKEAMGCFEWMQSTGISPDAVTFSCILKACGGIGTIDKGVQIHAQISNNNLLEGNTVVGTALVDMYAKFGMLEKSQEMFNKLPFQDVVAWNALINGYTQHGHGEEALLCYQRMQLEHLSPDAVTFSCCLKACGILGDAFAGQEIHHDVVRKGFSEKKITVANALIDMYAKCGLLAEAQDVFDRLSNRDTISWGAFIAGYVQHDRYEEAIVCFDKMQNDGQSPDACTYVSVIKACGSIGAADKGQEIHSQIVGDDLVEIDVVVSTALVDMYAKCGRLLEAQDMFDDASICDLILFNALVSGYAQFGKVKIGLNTLAKMLKKGVEPDLVTCIAMLTMFNHSGLLEEGQQFFETMSGGYGLIPTVEHEICMVDLFGRAGLLEIAVTMMQKMQSFPNLTAWHALFGACSKWEHMELGRWALEYT</sequence>
<dbReference type="GO" id="GO:0003723">
    <property type="term" value="F:RNA binding"/>
    <property type="evidence" value="ECO:0007669"/>
    <property type="project" value="InterPro"/>
</dbReference>
<feature type="repeat" description="PPR" evidence="2">
    <location>
        <begin position="271"/>
        <end position="305"/>
    </location>
</feature>
<dbReference type="InterPro" id="IPR046960">
    <property type="entry name" value="PPR_At4g14850-like_plant"/>
</dbReference>
<evidence type="ECO:0008006" key="5">
    <source>
        <dbReference type="Google" id="ProtNLM"/>
    </source>
</evidence>
<dbReference type="GO" id="GO:0009451">
    <property type="term" value="P:RNA modification"/>
    <property type="evidence" value="ECO:0007669"/>
    <property type="project" value="InterPro"/>
</dbReference>
<dbReference type="NCBIfam" id="TIGR00756">
    <property type="entry name" value="PPR"/>
    <property type="match status" value="6"/>
</dbReference>
<keyword evidence="1" id="KW-0677">Repeat</keyword>
<dbReference type="Pfam" id="PF13041">
    <property type="entry name" value="PPR_2"/>
    <property type="match status" value="5"/>
</dbReference>
<dbReference type="GO" id="GO:0048731">
    <property type="term" value="P:system development"/>
    <property type="evidence" value="ECO:0007669"/>
    <property type="project" value="UniProtKB-ARBA"/>
</dbReference>
<dbReference type="OrthoDB" id="509099at2759"/>
<evidence type="ECO:0000313" key="4">
    <source>
        <dbReference type="Proteomes" id="UP000886520"/>
    </source>
</evidence>
<evidence type="ECO:0000313" key="3">
    <source>
        <dbReference type="EMBL" id="KAI5079216.1"/>
    </source>
</evidence>
<dbReference type="AlphaFoldDB" id="A0A9D4V3R6"/>
<feature type="repeat" description="PPR" evidence="2">
    <location>
        <begin position="577"/>
        <end position="611"/>
    </location>
</feature>
<dbReference type="FunFam" id="1.25.40.10:FF:000158">
    <property type="entry name" value="pentatricopeptide repeat-containing protein At2g33680"/>
    <property type="match status" value="1"/>
</dbReference>
<dbReference type="PROSITE" id="PS51375">
    <property type="entry name" value="PPR"/>
    <property type="match status" value="7"/>
</dbReference>
<dbReference type="InterPro" id="IPR011990">
    <property type="entry name" value="TPR-like_helical_dom_sf"/>
</dbReference>
<dbReference type="FunFam" id="1.25.40.10:FF:000343">
    <property type="entry name" value="Pentatricopeptide repeat-containing protein At3g58590"/>
    <property type="match status" value="1"/>
</dbReference>